<name>A0A387FU21_9HYPH</name>
<evidence type="ECO:0000259" key="3">
    <source>
        <dbReference type="Pfam" id="PF02779"/>
    </source>
</evidence>
<evidence type="ECO:0008006" key="7">
    <source>
        <dbReference type="Google" id="ProtNLM"/>
    </source>
</evidence>
<dbReference type="EMBL" id="CP032695">
    <property type="protein sequence ID" value="AYG62169.1"/>
    <property type="molecule type" value="Genomic_DNA"/>
</dbReference>
<organism evidence="5 6">
    <name type="scientific">Rhizobium jaguaris</name>
    <dbReference type="NCBI Taxonomy" id="1312183"/>
    <lineage>
        <taxon>Bacteria</taxon>
        <taxon>Pseudomonadati</taxon>
        <taxon>Pseudomonadota</taxon>
        <taxon>Alphaproteobacteria</taxon>
        <taxon>Hyphomicrobiales</taxon>
        <taxon>Rhizobiaceae</taxon>
        <taxon>Rhizobium/Agrobacterium group</taxon>
        <taxon>Rhizobium</taxon>
    </lineage>
</organism>
<evidence type="ECO:0000313" key="6">
    <source>
        <dbReference type="Proteomes" id="UP000282195"/>
    </source>
</evidence>
<dbReference type="PANTHER" id="PTHR43522:SF2">
    <property type="entry name" value="TRANSKETOLASE 1-RELATED"/>
    <property type="match status" value="1"/>
</dbReference>
<evidence type="ECO:0000259" key="4">
    <source>
        <dbReference type="Pfam" id="PF22613"/>
    </source>
</evidence>
<dbReference type="SUPFAM" id="SSF52518">
    <property type="entry name" value="Thiamin diphosphate-binding fold (THDP-binding)"/>
    <property type="match status" value="1"/>
</dbReference>
<protein>
    <recommendedName>
        <fullName evidence="7">Transketolase</fullName>
    </recommendedName>
</protein>
<evidence type="ECO:0000313" key="5">
    <source>
        <dbReference type="EMBL" id="AYG62169.1"/>
    </source>
</evidence>
<keyword evidence="5" id="KW-0614">Plasmid</keyword>
<evidence type="ECO:0000256" key="1">
    <source>
        <dbReference type="ARBA" id="ARBA00022723"/>
    </source>
</evidence>
<dbReference type="AlphaFoldDB" id="A0A387FU21"/>
<evidence type="ECO:0000256" key="2">
    <source>
        <dbReference type="ARBA" id="ARBA00022842"/>
    </source>
</evidence>
<dbReference type="Gene3D" id="3.40.50.920">
    <property type="match status" value="1"/>
</dbReference>
<geneLocation type="plasmid" evidence="6">
    <name>prccge525c</name>
</geneLocation>
<dbReference type="PANTHER" id="PTHR43522">
    <property type="entry name" value="TRANSKETOLASE"/>
    <property type="match status" value="1"/>
</dbReference>
<accession>A0A387FU21</accession>
<dbReference type="Proteomes" id="UP000282195">
    <property type="component" value="Plasmid pRCCGE525c"/>
</dbReference>
<proteinExistence type="predicted"/>
<dbReference type="GO" id="GO:0004802">
    <property type="term" value="F:transketolase activity"/>
    <property type="evidence" value="ECO:0007669"/>
    <property type="project" value="TreeGrafter"/>
</dbReference>
<dbReference type="InterPro" id="IPR055152">
    <property type="entry name" value="Transketolase-like_C_2"/>
</dbReference>
<feature type="domain" description="Transketolase-like C-terminal" evidence="4">
    <location>
        <begin position="90"/>
        <end position="202"/>
    </location>
</feature>
<dbReference type="GO" id="GO:0046872">
    <property type="term" value="F:metal ion binding"/>
    <property type="evidence" value="ECO:0007669"/>
    <property type="project" value="UniProtKB-KW"/>
</dbReference>
<dbReference type="GO" id="GO:0005829">
    <property type="term" value="C:cytosol"/>
    <property type="evidence" value="ECO:0007669"/>
    <property type="project" value="TreeGrafter"/>
</dbReference>
<dbReference type="GO" id="GO:0006098">
    <property type="term" value="P:pentose-phosphate shunt"/>
    <property type="evidence" value="ECO:0007669"/>
    <property type="project" value="TreeGrafter"/>
</dbReference>
<dbReference type="OrthoDB" id="8732661at2"/>
<dbReference type="InterPro" id="IPR033247">
    <property type="entry name" value="Transketolase_fam"/>
</dbReference>
<keyword evidence="1" id="KW-0479">Metal-binding</keyword>
<dbReference type="Pfam" id="PF02779">
    <property type="entry name" value="Transket_pyr"/>
    <property type="match status" value="1"/>
</dbReference>
<dbReference type="SUPFAM" id="SSF52922">
    <property type="entry name" value="TK C-terminal domain-like"/>
    <property type="match status" value="1"/>
</dbReference>
<sequence length="222" mass="24207">MSVVLFVKRWSGAHTRSLAETFTHQPVEQLSALRAIPDLAIYRPGDAIETAECWETILDRSEHPALLALSRQSMPLLRRDRSTSNLASRGGYILADAVGGERELSILSCGSELHLALAARSALQAEGIPTAVVSLPCQLIFDQQDDEYRSMVLGRTRARVAIEAAVQASWDKYLGLDGGFVAMHTFGASGKGTEVLKNFDITTDAVIRRSREVVARLKKTAA</sequence>
<dbReference type="InterPro" id="IPR029061">
    <property type="entry name" value="THDP-binding"/>
</dbReference>
<dbReference type="InterPro" id="IPR005475">
    <property type="entry name" value="Transketolase-like_Pyr-bd"/>
</dbReference>
<feature type="domain" description="Transketolase-like pyrimidine-binding" evidence="3">
    <location>
        <begin position="23"/>
        <end position="74"/>
    </location>
</feature>
<dbReference type="InterPro" id="IPR009014">
    <property type="entry name" value="Transketo_C/PFOR_II"/>
</dbReference>
<dbReference type="RefSeq" id="WP_120707104.1">
    <property type="nucleotide sequence ID" value="NZ_CP032695.1"/>
</dbReference>
<keyword evidence="2" id="KW-0460">Magnesium</keyword>
<dbReference type="KEGG" id="rjg:CCGE525_25360"/>
<dbReference type="Pfam" id="PF22613">
    <property type="entry name" value="Transketolase_C_1"/>
    <property type="match status" value="1"/>
</dbReference>
<reference evidence="5 6" key="1">
    <citation type="submission" date="2018-10" db="EMBL/GenBank/DDBJ databases">
        <title>Rhizobium etli, R. leguminosarum and a new Rhizobium genospecies from Phaseolus dumosus.</title>
        <authorList>
            <person name="Ramirez-Puebla S.T."/>
            <person name="Rogel-Hernandez M.A."/>
            <person name="Guerrero G."/>
            <person name="Ormeno-Orrillo E."/>
            <person name="Martinez-Romero J.C."/>
            <person name="Negrete-Yankelevich S."/>
            <person name="Martinez-Romero E."/>
        </authorList>
    </citation>
    <scope>NUCLEOTIDE SEQUENCE [LARGE SCALE GENOMIC DNA]</scope>
    <source>
        <strain evidence="5 6">CCGE525</strain>
        <plasmid evidence="6">prccge525c</plasmid>
    </source>
</reference>
<dbReference type="Gene3D" id="3.40.50.970">
    <property type="match status" value="1"/>
</dbReference>
<keyword evidence="6" id="KW-1185">Reference proteome</keyword>
<gene>
    <name evidence="5" type="ORF">CCGE525_25360</name>
</gene>